<gene>
    <name evidence="1" type="ORF">THAOC_08005</name>
</gene>
<keyword evidence="2" id="KW-1185">Reference proteome</keyword>
<proteinExistence type="predicted"/>
<dbReference type="eggNOG" id="ENOG502QZGY">
    <property type="taxonomic scope" value="Eukaryota"/>
</dbReference>
<dbReference type="AlphaFoldDB" id="K0SYX9"/>
<dbReference type="EMBL" id="AGNL01008296">
    <property type="protein sequence ID" value="EJK70620.1"/>
    <property type="molecule type" value="Genomic_DNA"/>
</dbReference>
<name>K0SYX9_THAOC</name>
<reference evidence="1 2" key="1">
    <citation type="journal article" date="2012" name="Genome Biol.">
        <title>Genome and low-iron response of an oceanic diatom adapted to chronic iron limitation.</title>
        <authorList>
            <person name="Lommer M."/>
            <person name="Specht M."/>
            <person name="Roy A.S."/>
            <person name="Kraemer L."/>
            <person name="Andreson R."/>
            <person name="Gutowska M.A."/>
            <person name="Wolf J."/>
            <person name="Bergner S.V."/>
            <person name="Schilhabel M.B."/>
            <person name="Klostermeier U.C."/>
            <person name="Beiko R.G."/>
            <person name="Rosenstiel P."/>
            <person name="Hippler M."/>
            <person name="Laroche J."/>
        </authorList>
    </citation>
    <scope>NUCLEOTIDE SEQUENCE [LARGE SCALE GENOMIC DNA]</scope>
    <source>
        <strain evidence="1 2">CCMP1005</strain>
    </source>
</reference>
<evidence type="ECO:0000313" key="2">
    <source>
        <dbReference type="Proteomes" id="UP000266841"/>
    </source>
</evidence>
<protein>
    <submittedName>
        <fullName evidence="1">Uncharacterized protein</fullName>
    </submittedName>
</protein>
<accession>K0SYX9</accession>
<evidence type="ECO:0000313" key="1">
    <source>
        <dbReference type="EMBL" id="EJK70620.1"/>
    </source>
</evidence>
<organism evidence="1 2">
    <name type="scientific">Thalassiosira oceanica</name>
    <name type="common">Marine diatom</name>
    <dbReference type="NCBI Taxonomy" id="159749"/>
    <lineage>
        <taxon>Eukaryota</taxon>
        <taxon>Sar</taxon>
        <taxon>Stramenopiles</taxon>
        <taxon>Ochrophyta</taxon>
        <taxon>Bacillariophyta</taxon>
        <taxon>Coscinodiscophyceae</taxon>
        <taxon>Thalassiosirophycidae</taxon>
        <taxon>Thalassiosirales</taxon>
        <taxon>Thalassiosiraceae</taxon>
        <taxon>Thalassiosira</taxon>
    </lineage>
</organism>
<sequence length="320" mass="33741">MSSVSLARGARATVAVSLRGTGRGVSLKAFIHACCCHLLPLSAWIRLEPTPLLRDPRRRAAADGAPPAASNGGGAEVSHILAIGLLINFFQLITQQTMSSSTASTKSACLALSLAALTNLAAACDTCESTNSFESASVIHSRPIHLPALDDTDAPSASFNSSSYDDVSLGLPSELAAMISSAASIPTAHPSTPDEVRYYPTYSESEYCSSKPTSQIDSWTTAYSSVHDCCSTEFGYDYESCMNPLELPAELSDMSNIPAAAPTVAAPTVGLNELYYSVGEGCASKPVGSFGAWEESYTSKVECCEVTMSWDFDSCVENHE</sequence>
<dbReference type="Proteomes" id="UP000266841">
    <property type="component" value="Unassembled WGS sequence"/>
</dbReference>
<comment type="caution">
    <text evidence="1">The sequence shown here is derived from an EMBL/GenBank/DDBJ whole genome shotgun (WGS) entry which is preliminary data.</text>
</comment>